<evidence type="ECO:0000313" key="1">
    <source>
        <dbReference type="EMBL" id="MCI84861.1"/>
    </source>
</evidence>
<name>A0A392VD12_9FABA</name>
<feature type="non-terminal residue" evidence="1">
    <location>
        <position position="50"/>
    </location>
</feature>
<reference evidence="1 2" key="1">
    <citation type="journal article" date="2018" name="Front. Plant Sci.">
        <title>Red Clover (Trifolium pratense) and Zigzag Clover (T. medium) - A Picture of Genomic Similarities and Differences.</title>
        <authorList>
            <person name="Dluhosova J."/>
            <person name="Istvanek J."/>
            <person name="Nedelnik J."/>
            <person name="Repkova J."/>
        </authorList>
    </citation>
    <scope>NUCLEOTIDE SEQUENCE [LARGE SCALE GENOMIC DNA]</scope>
    <source>
        <strain evidence="2">cv. 10/8</strain>
        <tissue evidence="1">Leaf</tissue>
    </source>
</reference>
<dbReference type="EMBL" id="LXQA011100936">
    <property type="protein sequence ID" value="MCI84861.1"/>
    <property type="molecule type" value="Genomic_DNA"/>
</dbReference>
<keyword evidence="2" id="KW-1185">Reference proteome</keyword>
<protein>
    <submittedName>
        <fullName evidence="1">Uncharacterized protein</fullName>
    </submittedName>
</protein>
<proteinExistence type="predicted"/>
<sequence>MVKLIANTADEEHAVKDTAASSVQTNLETTVIPESPEVTVGFDKQKDSAT</sequence>
<organism evidence="1 2">
    <name type="scientific">Trifolium medium</name>
    <dbReference type="NCBI Taxonomy" id="97028"/>
    <lineage>
        <taxon>Eukaryota</taxon>
        <taxon>Viridiplantae</taxon>
        <taxon>Streptophyta</taxon>
        <taxon>Embryophyta</taxon>
        <taxon>Tracheophyta</taxon>
        <taxon>Spermatophyta</taxon>
        <taxon>Magnoliopsida</taxon>
        <taxon>eudicotyledons</taxon>
        <taxon>Gunneridae</taxon>
        <taxon>Pentapetalae</taxon>
        <taxon>rosids</taxon>
        <taxon>fabids</taxon>
        <taxon>Fabales</taxon>
        <taxon>Fabaceae</taxon>
        <taxon>Papilionoideae</taxon>
        <taxon>50 kb inversion clade</taxon>
        <taxon>NPAAA clade</taxon>
        <taxon>Hologalegina</taxon>
        <taxon>IRL clade</taxon>
        <taxon>Trifolieae</taxon>
        <taxon>Trifolium</taxon>
    </lineage>
</organism>
<comment type="caution">
    <text evidence="1">The sequence shown here is derived from an EMBL/GenBank/DDBJ whole genome shotgun (WGS) entry which is preliminary data.</text>
</comment>
<evidence type="ECO:0000313" key="2">
    <source>
        <dbReference type="Proteomes" id="UP000265520"/>
    </source>
</evidence>
<accession>A0A392VD12</accession>
<dbReference type="Proteomes" id="UP000265520">
    <property type="component" value="Unassembled WGS sequence"/>
</dbReference>
<dbReference type="AlphaFoldDB" id="A0A392VD12"/>